<evidence type="ECO:0000256" key="5">
    <source>
        <dbReference type="ARBA" id="ARBA00022837"/>
    </source>
</evidence>
<dbReference type="GO" id="GO:0015369">
    <property type="term" value="F:calcium:proton antiporter activity"/>
    <property type="evidence" value="ECO:0007669"/>
    <property type="project" value="UniProtKB-UniRule"/>
</dbReference>
<dbReference type="Gene3D" id="1.20.1420.30">
    <property type="entry name" value="NCX, central ion-binding region"/>
    <property type="match status" value="2"/>
</dbReference>
<keyword evidence="8 9" id="KW-0472">Membrane</keyword>
<dbReference type="Proteomes" id="UP000198809">
    <property type="component" value="Unassembled WGS sequence"/>
</dbReference>
<evidence type="ECO:0000256" key="1">
    <source>
        <dbReference type="ARBA" id="ARBA00004127"/>
    </source>
</evidence>
<feature type="transmembrane region" description="Helical" evidence="9">
    <location>
        <begin position="276"/>
        <end position="298"/>
    </location>
</feature>
<feature type="transmembrane region" description="Helical" evidence="9">
    <location>
        <begin position="243"/>
        <end position="264"/>
    </location>
</feature>
<feature type="transmembrane region" description="Helical" evidence="9">
    <location>
        <begin position="190"/>
        <end position="209"/>
    </location>
</feature>
<dbReference type="NCBIfam" id="TIGR00378">
    <property type="entry name" value="cax"/>
    <property type="match status" value="1"/>
</dbReference>
<feature type="transmembrane region" description="Helical" evidence="9">
    <location>
        <begin position="91"/>
        <end position="112"/>
    </location>
</feature>
<feature type="transmembrane region" description="Helical" evidence="9">
    <location>
        <begin position="339"/>
        <end position="356"/>
    </location>
</feature>
<evidence type="ECO:0000256" key="9">
    <source>
        <dbReference type="RuleBase" id="RU365028"/>
    </source>
</evidence>
<sequence length="387" mass="41547">MQISSACSFTYRNNLGILSYVHKMKIGVCFTLKKWISPSLLVITFALSAIGHYANWDHTLQFVLSAIAVVFVAGFLGRATESVAHYAGQRLGGFLNATFGNAAELIIAFFLVKEGLFDMVKASLTGSIIGNLLLVLGLSIFAGGLKFKVQNFNVTLAGMNGSLMIVGVIALFVPAMFLSTHSITEGETDTLSLVVAGVLIVAYIAWLLFSMITHKQYLDDVTADSEEELPNEHAPSWSKGKSILYLILATVMVAFVSEWLVGTLESLTERFGLSELFVGAFLVAIIGNAAEHSAAILLATKNKIGAAVEIAVGSSLQIALFVAPVLIFASYFLGNTMDIVFTTIELVAIAVAVFIARSITQDGATNWYEGLLLLGVYIILGVSFYLV</sequence>
<keyword evidence="6 9" id="KW-1133">Transmembrane helix</keyword>
<evidence type="ECO:0000256" key="8">
    <source>
        <dbReference type="ARBA" id="ARBA00023136"/>
    </source>
</evidence>
<keyword evidence="5 9" id="KW-0106">Calcium</keyword>
<evidence type="ECO:0000256" key="7">
    <source>
        <dbReference type="ARBA" id="ARBA00023065"/>
    </source>
</evidence>
<dbReference type="GO" id="GO:0016020">
    <property type="term" value="C:membrane"/>
    <property type="evidence" value="ECO:0007669"/>
    <property type="project" value="InterPro"/>
</dbReference>
<dbReference type="PANTHER" id="PTHR31503">
    <property type="entry name" value="VACUOLAR CALCIUM ION TRANSPORTER"/>
    <property type="match status" value="1"/>
</dbReference>
<feature type="domain" description="Sodium/calcium exchanger membrane region" evidence="10">
    <location>
        <begin position="59"/>
        <end position="211"/>
    </location>
</feature>
<dbReference type="InterPro" id="IPR004713">
    <property type="entry name" value="CaH_exchang"/>
</dbReference>
<comment type="similarity">
    <text evidence="9">Belongs to the Ca(2+):cation antiporter (CaCA) (TC 2.A.19) family.</text>
</comment>
<feature type="transmembrane region" description="Helical" evidence="9">
    <location>
        <begin position="368"/>
        <end position="386"/>
    </location>
</feature>
<protein>
    <recommendedName>
        <fullName evidence="9">Ca(2+)/H(+) antiporter</fullName>
    </recommendedName>
</protein>
<evidence type="ECO:0000313" key="11">
    <source>
        <dbReference type="EMBL" id="SEN83478.1"/>
    </source>
</evidence>
<evidence type="ECO:0000259" key="10">
    <source>
        <dbReference type="Pfam" id="PF01699"/>
    </source>
</evidence>
<reference evidence="11" key="1">
    <citation type="submission" date="2016-10" db="EMBL/GenBank/DDBJ databases">
        <authorList>
            <person name="de Groot N.N."/>
        </authorList>
    </citation>
    <scope>NUCLEOTIDE SEQUENCE [LARGE SCALE GENOMIC DNA]</scope>
    <source>
        <strain evidence="11">CGMCC 1.10238</strain>
    </source>
</reference>
<feature type="transmembrane region" description="Helical" evidence="9">
    <location>
        <begin position="310"/>
        <end position="333"/>
    </location>
</feature>
<evidence type="ECO:0000256" key="6">
    <source>
        <dbReference type="ARBA" id="ARBA00022989"/>
    </source>
</evidence>
<dbReference type="Pfam" id="PF01699">
    <property type="entry name" value="Na_Ca_ex"/>
    <property type="match status" value="2"/>
</dbReference>
<dbReference type="EMBL" id="FODH01000003">
    <property type="protein sequence ID" value="SEN83478.1"/>
    <property type="molecule type" value="Genomic_DNA"/>
</dbReference>
<keyword evidence="4 9" id="KW-0812">Transmembrane</keyword>
<evidence type="ECO:0000256" key="2">
    <source>
        <dbReference type="ARBA" id="ARBA00022448"/>
    </source>
</evidence>
<feature type="transmembrane region" description="Helical" evidence="9">
    <location>
        <begin position="35"/>
        <end position="54"/>
    </location>
</feature>
<comment type="function">
    <text evidence="9">Ca(+)/H(+) antiporter that extrudes calcium in exchange for external protons.</text>
</comment>
<dbReference type="InterPro" id="IPR004837">
    <property type="entry name" value="NaCa_Exmemb"/>
</dbReference>
<dbReference type="InterPro" id="IPR004798">
    <property type="entry name" value="CAX-like"/>
</dbReference>
<keyword evidence="9" id="KW-0050">Antiport</keyword>
<evidence type="ECO:0000256" key="3">
    <source>
        <dbReference type="ARBA" id="ARBA00022568"/>
    </source>
</evidence>
<gene>
    <name evidence="11" type="ORF">SAMN04487895_103131</name>
</gene>
<feature type="transmembrane region" description="Helical" evidence="9">
    <location>
        <begin position="157"/>
        <end position="178"/>
    </location>
</feature>
<feature type="domain" description="Sodium/calcium exchanger membrane region" evidence="10">
    <location>
        <begin position="242"/>
        <end position="380"/>
    </location>
</feature>
<evidence type="ECO:0000256" key="4">
    <source>
        <dbReference type="ARBA" id="ARBA00022692"/>
    </source>
</evidence>
<proteinExistence type="inferred from homology"/>
<dbReference type="STRING" id="1333845.SAMN04487895_103131"/>
<dbReference type="InterPro" id="IPR044880">
    <property type="entry name" value="NCX_ion-bd_dom_sf"/>
</dbReference>
<organism evidence="11">
    <name type="scientific">Paenibacillus sophorae</name>
    <dbReference type="NCBI Taxonomy" id="1333845"/>
    <lineage>
        <taxon>Bacteria</taxon>
        <taxon>Bacillati</taxon>
        <taxon>Bacillota</taxon>
        <taxon>Bacilli</taxon>
        <taxon>Bacillales</taxon>
        <taxon>Paenibacillaceae</taxon>
        <taxon>Paenibacillus</taxon>
    </lineage>
</organism>
<keyword evidence="7 9" id="KW-0406">Ion transport</keyword>
<feature type="transmembrane region" description="Helical" evidence="9">
    <location>
        <begin position="124"/>
        <end position="145"/>
    </location>
</feature>
<dbReference type="GO" id="GO:0006874">
    <property type="term" value="P:intracellular calcium ion homeostasis"/>
    <property type="evidence" value="ECO:0007669"/>
    <property type="project" value="TreeGrafter"/>
</dbReference>
<comment type="subcellular location">
    <subcellularLocation>
        <location evidence="1">Endomembrane system</location>
        <topology evidence="1">Multi-pass membrane protein</topology>
    </subcellularLocation>
</comment>
<accession>A0A1H8JTF4</accession>
<dbReference type="AlphaFoldDB" id="A0A1H8JTF4"/>
<dbReference type="PANTHER" id="PTHR31503:SF22">
    <property type="entry name" value="VACUOLAR CALCIUM ION TRANSPORTER"/>
    <property type="match status" value="1"/>
</dbReference>
<dbReference type="GO" id="GO:0012505">
    <property type="term" value="C:endomembrane system"/>
    <property type="evidence" value="ECO:0007669"/>
    <property type="project" value="UniProtKB-SubCell"/>
</dbReference>
<feature type="transmembrane region" description="Helical" evidence="9">
    <location>
        <begin position="60"/>
        <end position="79"/>
    </location>
</feature>
<keyword evidence="3 9" id="KW-0109">Calcium transport</keyword>
<keyword evidence="2 9" id="KW-0813">Transport</keyword>
<name>A0A1H8JTF4_9BACL</name>